<gene>
    <name evidence="2" type="ORF">Thiowin_01652</name>
</gene>
<dbReference type="CDD" id="cd17511">
    <property type="entry name" value="YbjN_AmyR-like"/>
    <property type="match status" value="1"/>
</dbReference>
<dbReference type="InterPro" id="IPR019660">
    <property type="entry name" value="Put_sensory_transdc_reg_YbjN"/>
</dbReference>
<evidence type="ECO:0000256" key="1">
    <source>
        <dbReference type="SAM" id="SignalP"/>
    </source>
</evidence>
<feature type="chain" id="PRO_5047274574" description="YbjN domain-containing protein" evidence="1">
    <location>
        <begin position="27"/>
        <end position="162"/>
    </location>
</feature>
<reference evidence="2 3" key="1">
    <citation type="journal article" date="2023" name="Microorganisms">
        <title>Thiorhodovibrio frisius and Trv. litoralis spp. nov., Two Novel Members from a Clade of Fastidious Purple Sulfur Bacteria That Exhibit Unique Red-Shifted Light-Harvesting Capabilities.</title>
        <authorList>
            <person name="Methner A."/>
            <person name="Kuzyk S.B."/>
            <person name="Petersen J."/>
            <person name="Bauer S."/>
            <person name="Brinkmann H."/>
            <person name="Sichau K."/>
            <person name="Wanner G."/>
            <person name="Wolf J."/>
            <person name="Neumann-Schaal M."/>
            <person name="Henke P."/>
            <person name="Tank M."/>
            <person name="Sproer C."/>
            <person name="Bunk B."/>
            <person name="Overmann J."/>
        </authorList>
    </citation>
    <scope>NUCLEOTIDE SEQUENCE [LARGE SCALE GENOMIC DNA]</scope>
    <source>
        <strain evidence="2 3">DSM 6702</strain>
    </source>
</reference>
<dbReference type="Proteomes" id="UP001432180">
    <property type="component" value="Chromosome"/>
</dbReference>
<keyword evidence="1" id="KW-0732">Signal</keyword>
<accession>A0ABZ0S7T4</accession>
<proteinExistence type="predicted"/>
<sequence length="162" mass="18366">MRNHVFRRATQTLLLSVAFFVSPTYADDIIDANQLEAILKIAQGFGHAVLEKDDLGDPMIRGRIDGVKYGIFFYGCTEGADCKDIQFSTGWSGANLSLEKINEWNQEQRYGKASMDDEGDPRLAFTVNITYGVTAENFEDTVDWWAVAMKNFREYIEENSLD</sequence>
<name>A0ABZ0S7T4_9GAMM</name>
<dbReference type="RefSeq" id="WP_328987226.1">
    <property type="nucleotide sequence ID" value="NZ_CP121472.1"/>
</dbReference>
<keyword evidence="3" id="KW-1185">Reference proteome</keyword>
<feature type="signal peptide" evidence="1">
    <location>
        <begin position="1"/>
        <end position="26"/>
    </location>
</feature>
<evidence type="ECO:0000313" key="3">
    <source>
        <dbReference type="Proteomes" id="UP001432180"/>
    </source>
</evidence>
<dbReference type="EMBL" id="CP121472">
    <property type="protein sequence ID" value="WPL16683.1"/>
    <property type="molecule type" value="Genomic_DNA"/>
</dbReference>
<evidence type="ECO:0000313" key="2">
    <source>
        <dbReference type="EMBL" id="WPL16683.1"/>
    </source>
</evidence>
<organism evidence="2 3">
    <name type="scientific">Thiorhodovibrio winogradskyi</name>
    <dbReference type="NCBI Taxonomy" id="77007"/>
    <lineage>
        <taxon>Bacteria</taxon>
        <taxon>Pseudomonadati</taxon>
        <taxon>Pseudomonadota</taxon>
        <taxon>Gammaproteobacteria</taxon>
        <taxon>Chromatiales</taxon>
        <taxon>Chromatiaceae</taxon>
        <taxon>Thiorhodovibrio</taxon>
    </lineage>
</organism>
<protein>
    <recommendedName>
        <fullName evidence="4">YbjN domain-containing protein</fullName>
    </recommendedName>
</protein>
<dbReference type="Pfam" id="PF10722">
    <property type="entry name" value="YbjN"/>
    <property type="match status" value="1"/>
</dbReference>
<evidence type="ECO:0008006" key="4">
    <source>
        <dbReference type="Google" id="ProtNLM"/>
    </source>
</evidence>